<sequence>MVPLGMVTIANCSCVVGPSLTAAIAEETALASWLASRCSCAYVDVTAAENGAGVMSSAVTTTPQLHACNICSIQLHRRR</sequence>
<accession>A0A0D3FBG4</accession>
<reference evidence="1" key="2">
    <citation type="submission" date="2015-03" db="UniProtKB">
        <authorList>
            <consortium name="EnsemblPlants"/>
        </authorList>
    </citation>
    <scope>IDENTIFICATION</scope>
</reference>
<organism evidence="1">
    <name type="scientific">Oryza barthii</name>
    <dbReference type="NCBI Taxonomy" id="65489"/>
    <lineage>
        <taxon>Eukaryota</taxon>
        <taxon>Viridiplantae</taxon>
        <taxon>Streptophyta</taxon>
        <taxon>Embryophyta</taxon>
        <taxon>Tracheophyta</taxon>
        <taxon>Spermatophyta</taxon>
        <taxon>Magnoliopsida</taxon>
        <taxon>Liliopsida</taxon>
        <taxon>Poales</taxon>
        <taxon>Poaceae</taxon>
        <taxon>BOP clade</taxon>
        <taxon>Oryzoideae</taxon>
        <taxon>Oryzeae</taxon>
        <taxon>Oryzinae</taxon>
        <taxon>Oryza</taxon>
    </lineage>
</organism>
<dbReference type="AlphaFoldDB" id="A0A0D3FBG4"/>
<protein>
    <submittedName>
        <fullName evidence="1">Uncharacterized protein</fullName>
    </submittedName>
</protein>
<evidence type="ECO:0000313" key="1">
    <source>
        <dbReference type="EnsemblPlants" id="OBART02G35490.1"/>
    </source>
</evidence>
<keyword evidence="2" id="KW-1185">Reference proteome</keyword>
<dbReference type="PaxDb" id="65489-OBART02G35490.1"/>
<dbReference type="HOGENOM" id="CLU_186359_0_0_1"/>
<dbReference type="Gramene" id="OBART02G35490.1">
    <property type="protein sequence ID" value="OBART02G35490.1"/>
    <property type="gene ID" value="OBART02G35490"/>
</dbReference>
<dbReference type="EnsemblPlants" id="OBART02G35490.1">
    <property type="protein sequence ID" value="OBART02G35490.1"/>
    <property type="gene ID" value="OBART02G35490"/>
</dbReference>
<evidence type="ECO:0000313" key="2">
    <source>
        <dbReference type="Proteomes" id="UP000026960"/>
    </source>
</evidence>
<proteinExistence type="predicted"/>
<reference evidence="1" key="1">
    <citation type="journal article" date="2009" name="Rice">
        <title>De Novo Next Generation Sequencing of Plant Genomes.</title>
        <authorList>
            <person name="Rounsley S."/>
            <person name="Marri P.R."/>
            <person name="Yu Y."/>
            <person name="He R."/>
            <person name="Sisneros N."/>
            <person name="Goicoechea J.L."/>
            <person name="Lee S.J."/>
            <person name="Angelova A."/>
            <person name="Kudrna D."/>
            <person name="Luo M."/>
            <person name="Affourtit J."/>
            <person name="Desany B."/>
            <person name="Knight J."/>
            <person name="Niazi F."/>
            <person name="Egholm M."/>
            <person name="Wing R.A."/>
        </authorList>
    </citation>
    <scope>NUCLEOTIDE SEQUENCE [LARGE SCALE GENOMIC DNA]</scope>
    <source>
        <strain evidence="1">cv. IRGC 105608</strain>
    </source>
</reference>
<dbReference type="Proteomes" id="UP000026960">
    <property type="component" value="Chromosome 2"/>
</dbReference>
<name>A0A0D3FBG4_9ORYZ</name>